<keyword evidence="1" id="KW-0812">Transmembrane</keyword>
<evidence type="ECO:0000313" key="2">
    <source>
        <dbReference type="EMBL" id="CAL1410161.1"/>
    </source>
</evidence>
<keyword evidence="1" id="KW-0472">Membrane</keyword>
<protein>
    <submittedName>
        <fullName evidence="2">Uncharacterized protein</fullName>
    </submittedName>
</protein>
<feature type="transmembrane region" description="Helical" evidence="1">
    <location>
        <begin position="45"/>
        <end position="66"/>
    </location>
</feature>
<dbReference type="EMBL" id="OZ034822">
    <property type="protein sequence ID" value="CAL1410161.1"/>
    <property type="molecule type" value="Genomic_DNA"/>
</dbReference>
<keyword evidence="3" id="KW-1185">Reference proteome</keyword>
<evidence type="ECO:0000313" key="3">
    <source>
        <dbReference type="Proteomes" id="UP001497516"/>
    </source>
</evidence>
<sequence length="141" mass="15750">MPAPSRVRSSNTRGLVEIANGSVASIEEKFVNCVKLQRMKRTKRGWLNITIFVYGIRTVIIAVTAARGPCMQRTIIFGHVQLLFQGDHGCNVEGNSLDDPNETKTVHPRRRDHFHGVQNVGDSPDRRFACFVLALAADDVY</sequence>
<gene>
    <name evidence="2" type="ORF">LTRI10_LOCUS49604</name>
</gene>
<dbReference type="AlphaFoldDB" id="A0AAV2GI81"/>
<evidence type="ECO:0000256" key="1">
    <source>
        <dbReference type="SAM" id="Phobius"/>
    </source>
</evidence>
<dbReference type="Proteomes" id="UP001497516">
    <property type="component" value="Chromosome 9"/>
</dbReference>
<name>A0AAV2GI81_9ROSI</name>
<reference evidence="2 3" key="1">
    <citation type="submission" date="2024-04" db="EMBL/GenBank/DDBJ databases">
        <authorList>
            <person name="Fracassetti M."/>
        </authorList>
    </citation>
    <scope>NUCLEOTIDE SEQUENCE [LARGE SCALE GENOMIC DNA]</scope>
</reference>
<accession>A0AAV2GI81</accession>
<keyword evidence="1" id="KW-1133">Transmembrane helix</keyword>
<organism evidence="2 3">
    <name type="scientific">Linum trigynum</name>
    <dbReference type="NCBI Taxonomy" id="586398"/>
    <lineage>
        <taxon>Eukaryota</taxon>
        <taxon>Viridiplantae</taxon>
        <taxon>Streptophyta</taxon>
        <taxon>Embryophyta</taxon>
        <taxon>Tracheophyta</taxon>
        <taxon>Spermatophyta</taxon>
        <taxon>Magnoliopsida</taxon>
        <taxon>eudicotyledons</taxon>
        <taxon>Gunneridae</taxon>
        <taxon>Pentapetalae</taxon>
        <taxon>rosids</taxon>
        <taxon>fabids</taxon>
        <taxon>Malpighiales</taxon>
        <taxon>Linaceae</taxon>
        <taxon>Linum</taxon>
    </lineage>
</organism>
<proteinExistence type="predicted"/>